<name>A0ABZ0Z9L6_9HYPH</name>
<feature type="region of interest" description="Disordered" evidence="1">
    <location>
        <begin position="1"/>
        <end position="22"/>
    </location>
</feature>
<organism evidence="3 4">
    <name type="scientific">Rhizobium indigoferae</name>
    <dbReference type="NCBI Taxonomy" id="158891"/>
    <lineage>
        <taxon>Bacteria</taxon>
        <taxon>Pseudomonadati</taxon>
        <taxon>Pseudomonadota</taxon>
        <taxon>Alphaproteobacteria</taxon>
        <taxon>Hyphomicrobiales</taxon>
        <taxon>Rhizobiaceae</taxon>
        <taxon>Rhizobium/Agrobacterium group</taxon>
        <taxon>Rhizobium</taxon>
    </lineage>
</organism>
<evidence type="ECO:0000313" key="4">
    <source>
        <dbReference type="Proteomes" id="UP001322785"/>
    </source>
</evidence>
<sequence length="95" mass="10623">MEDWTKKTDHEVFTGAHEQPGSQASYWRDVEIRRRLYLLQKEVTEEQIAASQAQIKAADATVQTAYWTKMSAIAVGLTVVITGASVFLQSLAITH</sequence>
<protein>
    <submittedName>
        <fullName evidence="3">Uncharacterized protein</fullName>
    </submittedName>
</protein>
<dbReference type="RefSeq" id="WP_193446144.1">
    <property type="nucleotide sequence ID" value="NZ_BSOQ01000033.1"/>
</dbReference>
<reference evidence="3 4" key="1">
    <citation type="submission" date="2023-12" db="EMBL/GenBank/DDBJ databases">
        <authorList>
            <person name="Menendez E."/>
            <person name="Kaur S."/>
            <person name="Flores-Felix J.D."/>
            <person name="diCenzo G.C."/>
            <person name="Peix A."/>
            <person name="Velazquez E."/>
        </authorList>
    </citation>
    <scope>NUCLEOTIDE SEQUENCE [LARGE SCALE GENOMIC DNA]</scope>
    <source>
        <strain evidence="3 4">CIP 108029</strain>
    </source>
</reference>
<feature type="transmembrane region" description="Helical" evidence="2">
    <location>
        <begin position="72"/>
        <end position="93"/>
    </location>
</feature>
<keyword evidence="2" id="KW-0472">Membrane</keyword>
<keyword evidence="2" id="KW-0812">Transmembrane</keyword>
<evidence type="ECO:0000313" key="3">
    <source>
        <dbReference type="EMBL" id="WQN35149.1"/>
    </source>
</evidence>
<dbReference type="Proteomes" id="UP001322785">
    <property type="component" value="Chromosome"/>
</dbReference>
<dbReference type="EMBL" id="CP140635">
    <property type="protein sequence ID" value="WQN35149.1"/>
    <property type="molecule type" value="Genomic_DNA"/>
</dbReference>
<evidence type="ECO:0000256" key="1">
    <source>
        <dbReference type="SAM" id="MobiDB-lite"/>
    </source>
</evidence>
<proteinExistence type="predicted"/>
<evidence type="ECO:0000256" key="2">
    <source>
        <dbReference type="SAM" id="Phobius"/>
    </source>
</evidence>
<keyword evidence="4" id="KW-1185">Reference proteome</keyword>
<feature type="compositionally biased region" description="Basic and acidic residues" evidence="1">
    <location>
        <begin position="1"/>
        <end position="12"/>
    </location>
</feature>
<keyword evidence="2" id="KW-1133">Transmembrane helix</keyword>
<gene>
    <name evidence="3" type="ORF">U5G49_000172</name>
</gene>
<accession>A0ABZ0Z9L6</accession>